<keyword evidence="12" id="KW-1185">Reference proteome</keyword>
<evidence type="ECO:0000313" key="12">
    <source>
        <dbReference type="Proteomes" id="UP000066549"/>
    </source>
</evidence>
<dbReference type="InterPro" id="IPR005841">
    <property type="entry name" value="Alpha-D-phosphohexomutase_SF"/>
</dbReference>
<keyword evidence="3 6" id="KW-0479">Metal-binding</keyword>
<dbReference type="InterPro" id="IPR005846">
    <property type="entry name" value="A-D-PHexomutase_a/b/a-III"/>
</dbReference>
<keyword evidence="5 6" id="KW-0413">Isomerase</keyword>
<evidence type="ECO:0000259" key="9">
    <source>
        <dbReference type="Pfam" id="PF02879"/>
    </source>
</evidence>
<accession>A0A0H4J053</accession>
<gene>
    <name evidence="6 11" type="primary">glmM</name>
    <name evidence="11" type="ORF">VI33_05590</name>
</gene>
<dbReference type="GO" id="GO:0005829">
    <property type="term" value="C:cytosol"/>
    <property type="evidence" value="ECO:0007669"/>
    <property type="project" value="TreeGrafter"/>
</dbReference>
<dbReference type="NCBIfam" id="NF008139">
    <property type="entry name" value="PRK10887.1"/>
    <property type="match status" value="1"/>
</dbReference>
<comment type="function">
    <text evidence="6">Catalyzes the conversion of glucosamine-6-phosphate to glucosamine-1-phosphate.</text>
</comment>
<dbReference type="FunFam" id="3.40.120.10:FF:000003">
    <property type="entry name" value="Phosphoglucosamine mutase"/>
    <property type="match status" value="1"/>
</dbReference>
<organism evidence="11 12">
    <name type="scientific">Methylophilales bacterium MBRS-H7</name>
    <dbReference type="NCBI Taxonomy" id="1623450"/>
    <lineage>
        <taxon>Bacteria</taxon>
        <taxon>Pseudomonadati</taxon>
        <taxon>Pseudomonadota</taxon>
        <taxon>Betaproteobacteria</taxon>
        <taxon>Nitrosomonadales</taxon>
        <taxon>OM43 clade</taxon>
    </lineage>
</organism>
<name>A0A0H4J053_9PROT</name>
<dbReference type="InterPro" id="IPR005844">
    <property type="entry name" value="A-D-PHexomutase_a/b/a-I"/>
</dbReference>
<dbReference type="Pfam" id="PF02880">
    <property type="entry name" value="PGM_PMM_III"/>
    <property type="match status" value="1"/>
</dbReference>
<dbReference type="Pfam" id="PF02879">
    <property type="entry name" value="PGM_PMM_II"/>
    <property type="match status" value="1"/>
</dbReference>
<dbReference type="GO" id="GO:0009252">
    <property type="term" value="P:peptidoglycan biosynthetic process"/>
    <property type="evidence" value="ECO:0007669"/>
    <property type="project" value="TreeGrafter"/>
</dbReference>
<keyword evidence="2 6" id="KW-0597">Phosphoprotein</keyword>
<feature type="binding site" evidence="6">
    <location>
        <position position="244"/>
    </location>
    <ligand>
        <name>Mg(2+)</name>
        <dbReference type="ChEBI" id="CHEBI:18420"/>
    </ligand>
</feature>
<dbReference type="InterPro" id="IPR036900">
    <property type="entry name" value="A-D-PHexomutase_C_sf"/>
</dbReference>
<sequence>MRKYFGTDGIRGRAGKFPITVDFFTKLGFAAGKVLTKDNQSSSKPKVIIGKDTRESGYMLESALEAGFSAAGVDVFLTGPIPTPAIAYLTKALRAQIGVVISASHNLYQDNGIKFFSSNGLKLDDEIELEIEKTIDGIENLDSENIGKAKRVDDAQGRYVEFCKNTFPKDLSLEGLKIVLDCSHGATYQVAPKIFTELGADIHTIGVAPNGTNINDGCGSTSLELLRSEVKKINADLGIAFDGDGDRVLMVDSNGDKVDGDQLLFIIVRAAFEENHFDSGVVGTLMTNLAFEESMKDLGIGFSRSGVGDRYVSEMMQEKNWIYGGENSGHILLKDFHTTGDGIISALQVLKAIKKRQISFDQAVSEINLYPQILLNIPLDKEIDLETEEIQNSIHEAEKIMNNNGRVLLRKSGTESLVRIMTEGKNKNLVLKAAQMIKKVIED</sequence>
<dbReference type="Gene3D" id="3.40.120.10">
    <property type="entry name" value="Alpha-D-Glucose-1,6-Bisphosphate, subunit A, domain 3"/>
    <property type="match status" value="3"/>
</dbReference>
<evidence type="ECO:0000256" key="4">
    <source>
        <dbReference type="ARBA" id="ARBA00022842"/>
    </source>
</evidence>
<dbReference type="Pfam" id="PF00408">
    <property type="entry name" value="PGM_PMM_IV"/>
    <property type="match status" value="1"/>
</dbReference>
<evidence type="ECO:0000259" key="8">
    <source>
        <dbReference type="Pfam" id="PF02878"/>
    </source>
</evidence>
<dbReference type="GO" id="GO:0005975">
    <property type="term" value="P:carbohydrate metabolic process"/>
    <property type="evidence" value="ECO:0007669"/>
    <property type="project" value="InterPro"/>
</dbReference>
<dbReference type="AlphaFoldDB" id="A0A0H4J053"/>
<feature type="binding site" evidence="6">
    <location>
        <position position="242"/>
    </location>
    <ligand>
        <name>Mg(2+)</name>
        <dbReference type="ChEBI" id="CHEBI:18420"/>
    </ligand>
</feature>
<dbReference type="GO" id="GO:0004615">
    <property type="term" value="F:phosphomannomutase activity"/>
    <property type="evidence" value="ECO:0007669"/>
    <property type="project" value="TreeGrafter"/>
</dbReference>
<protein>
    <recommendedName>
        <fullName evidence="6">Phosphoglucosamine mutase</fullName>
        <ecNumber evidence="6">5.4.2.10</ecNumber>
    </recommendedName>
</protein>
<dbReference type="InterPro" id="IPR005843">
    <property type="entry name" value="A-D-PHexomutase_C"/>
</dbReference>
<dbReference type="NCBIfam" id="TIGR01455">
    <property type="entry name" value="glmM"/>
    <property type="match status" value="1"/>
</dbReference>
<feature type="domain" description="Alpha-D-phosphohexomutase C-terminal" evidence="7">
    <location>
        <begin position="375"/>
        <end position="438"/>
    </location>
</feature>
<feature type="domain" description="Alpha-D-phosphohexomutase alpha/beta/alpha" evidence="9">
    <location>
        <begin position="158"/>
        <end position="255"/>
    </location>
</feature>
<dbReference type="InterPro" id="IPR050060">
    <property type="entry name" value="Phosphoglucosamine_mutase"/>
</dbReference>
<dbReference type="GO" id="GO:0000287">
    <property type="term" value="F:magnesium ion binding"/>
    <property type="evidence" value="ECO:0007669"/>
    <property type="project" value="UniProtKB-UniRule"/>
</dbReference>
<dbReference type="GO" id="GO:0008966">
    <property type="term" value="F:phosphoglucosamine mutase activity"/>
    <property type="evidence" value="ECO:0007669"/>
    <property type="project" value="UniProtKB-UniRule"/>
</dbReference>
<feature type="binding site" description="via phosphate group" evidence="6">
    <location>
        <position position="104"/>
    </location>
    <ligand>
        <name>Mg(2+)</name>
        <dbReference type="ChEBI" id="CHEBI:18420"/>
    </ligand>
</feature>
<comment type="PTM">
    <text evidence="6">Activated by phosphorylation.</text>
</comment>
<feature type="modified residue" description="Phosphoserine" evidence="6">
    <location>
        <position position="104"/>
    </location>
</feature>
<feature type="active site" description="Phosphoserine intermediate" evidence="6">
    <location>
        <position position="104"/>
    </location>
</feature>
<dbReference type="Pfam" id="PF02878">
    <property type="entry name" value="PGM_PMM_I"/>
    <property type="match status" value="1"/>
</dbReference>
<dbReference type="PANTHER" id="PTHR42946">
    <property type="entry name" value="PHOSPHOHEXOSE MUTASE"/>
    <property type="match status" value="1"/>
</dbReference>
<dbReference type="FunFam" id="3.40.120.10:FF:000001">
    <property type="entry name" value="Phosphoglucosamine mutase"/>
    <property type="match status" value="1"/>
</dbReference>
<dbReference type="EMBL" id="CP011002">
    <property type="protein sequence ID" value="AKO66159.1"/>
    <property type="molecule type" value="Genomic_DNA"/>
</dbReference>
<dbReference type="OrthoDB" id="9803322at2"/>
<dbReference type="HAMAP" id="MF_01554_B">
    <property type="entry name" value="GlmM_B"/>
    <property type="match status" value="1"/>
</dbReference>
<evidence type="ECO:0000256" key="3">
    <source>
        <dbReference type="ARBA" id="ARBA00022723"/>
    </source>
</evidence>
<evidence type="ECO:0000313" key="11">
    <source>
        <dbReference type="EMBL" id="AKO66159.1"/>
    </source>
</evidence>
<evidence type="ECO:0000256" key="1">
    <source>
        <dbReference type="ARBA" id="ARBA00010231"/>
    </source>
</evidence>
<evidence type="ECO:0000256" key="5">
    <source>
        <dbReference type="ARBA" id="ARBA00023235"/>
    </source>
</evidence>
<keyword evidence="4 6" id="KW-0460">Magnesium</keyword>
<evidence type="ECO:0000256" key="2">
    <source>
        <dbReference type="ARBA" id="ARBA00022553"/>
    </source>
</evidence>
<dbReference type="SUPFAM" id="SSF53738">
    <property type="entry name" value="Phosphoglucomutase, first 3 domains"/>
    <property type="match status" value="3"/>
</dbReference>
<evidence type="ECO:0000259" key="7">
    <source>
        <dbReference type="Pfam" id="PF00408"/>
    </source>
</evidence>
<dbReference type="PANTHER" id="PTHR42946:SF1">
    <property type="entry name" value="PHOSPHOGLUCOMUTASE (ALPHA-D-GLUCOSE-1,6-BISPHOSPHATE-DEPENDENT)"/>
    <property type="match status" value="1"/>
</dbReference>
<dbReference type="PATRIC" id="fig|1623450.3.peg.1112"/>
<dbReference type="GO" id="GO:0006048">
    <property type="term" value="P:UDP-N-acetylglucosamine biosynthetic process"/>
    <property type="evidence" value="ECO:0007669"/>
    <property type="project" value="TreeGrafter"/>
</dbReference>
<comment type="cofactor">
    <cofactor evidence="6">
        <name>Mg(2+)</name>
        <dbReference type="ChEBI" id="CHEBI:18420"/>
    </cofactor>
    <text evidence="6">Binds 1 Mg(2+) ion per subunit.</text>
</comment>
<feature type="domain" description="Alpha-D-phosphohexomutase alpha/beta/alpha" evidence="10">
    <location>
        <begin position="259"/>
        <end position="366"/>
    </location>
</feature>
<dbReference type="FunFam" id="3.30.310.50:FF:000001">
    <property type="entry name" value="Phosphoglucosamine mutase"/>
    <property type="match status" value="1"/>
</dbReference>
<dbReference type="InterPro" id="IPR006352">
    <property type="entry name" value="GlmM_bact"/>
</dbReference>
<dbReference type="Proteomes" id="UP000066549">
    <property type="component" value="Chromosome"/>
</dbReference>
<reference evidence="11 12" key="1">
    <citation type="submission" date="2015-03" db="EMBL/GenBank/DDBJ databases">
        <title>Comparative analysis of the OM43 clade including a novel species from Red Sea uncovers genomic and metabolic diversity among marine methylotrophs.</title>
        <authorList>
            <person name="Jimenez-Infante F."/>
            <person name="Ngugi D.K."/>
            <person name="Vinu M."/>
            <person name="Alam I."/>
            <person name="Kamau A."/>
            <person name="Blom J."/>
            <person name="Bajic V.B."/>
            <person name="Stingl U."/>
        </authorList>
    </citation>
    <scope>NUCLEOTIDE SEQUENCE [LARGE SCALE GENOMIC DNA]</scope>
    <source>
        <strain evidence="11 12">MBRSH7</strain>
    </source>
</reference>
<feature type="binding site" evidence="6">
    <location>
        <position position="246"/>
    </location>
    <ligand>
        <name>Mg(2+)</name>
        <dbReference type="ChEBI" id="CHEBI:18420"/>
    </ligand>
</feature>
<comment type="similarity">
    <text evidence="1 6">Belongs to the phosphohexose mutase family.</text>
</comment>
<feature type="domain" description="Alpha-D-phosphohexomutase alpha/beta/alpha" evidence="8">
    <location>
        <begin position="2"/>
        <end position="140"/>
    </location>
</feature>
<dbReference type="CDD" id="cd05802">
    <property type="entry name" value="GlmM"/>
    <property type="match status" value="1"/>
</dbReference>
<evidence type="ECO:0000256" key="6">
    <source>
        <dbReference type="HAMAP-Rule" id="MF_01554"/>
    </source>
</evidence>
<proteinExistence type="inferred from homology"/>
<dbReference type="Gene3D" id="3.30.310.50">
    <property type="entry name" value="Alpha-D-phosphohexomutase, C-terminal domain"/>
    <property type="match status" value="1"/>
</dbReference>
<evidence type="ECO:0000259" key="10">
    <source>
        <dbReference type="Pfam" id="PF02880"/>
    </source>
</evidence>
<comment type="catalytic activity">
    <reaction evidence="6">
        <text>alpha-D-glucosamine 1-phosphate = D-glucosamine 6-phosphate</text>
        <dbReference type="Rhea" id="RHEA:23424"/>
        <dbReference type="ChEBI" id="CHEBI:58516"/>
        <dbReference type="ChEBI" id="CHEBI:58725"/>
        <dbReference type="EC" id="5.4.2.10"/>
    </reaction>
</comment>
<dbReference type="SUPFAM" id="SSF55957">
    <property type="entry name" value="Phosphoglucomutase, C-terminal domain"/>
    <property type="match status" value="1"/>
</dbReference>
<dbReference type="PRINTS" id="PR00509">
    <property type="entry name" value="PGMPMM"/>
</dbReference>
<dbReference type="InterPro" id="IPR016055">
    <property type="entry name" value="A-D-PHexomutase_a/b/a-I/II/III"/>
</dbReference>
<dbReference type="EC" id="5.4.2.10" evidence="6"/>
<dbReference type="InterPro" id="IPR005845">
    <property type="entry name" value="A-D-PHexomutase_a/b/a-II"/>
</dbReference>